<dbReference type="PaxDb" id="3880-AES80962"/>
<gene>
    <name evidence="1" type="ordered locus">MTR_7g086990</name>
</gene>
<evidence type="ECO:0000313" key="3">
    <source>
        <dbReference type="Proteomes" id="UP000002051"/>
    </source>
</evidence>
<protein>
    <submittedName>
        <fullName evidence="1 2">Uncharacterized protein</fullName>
    </submittedName>
</protein>
<keyword evidence="3" id="KW-1185">Reference proteome</keyword>
<evidence type="ECO:0000313" key="1">
    <source>
        <dbReference type="EMBL" id="AES80962.1"/>
    </source>
</evidence>
<dbReference type="EnsemblPlants" id="AES80962">
    <property type="protein sequence ID" value="AES80962"/>
    <property type="gene ID" value="MTR_7g086990"/>
</dbReference>
<accession>G7L1M8</accession>
<reference evidence="1 3" key="2">
    <citation type="journal article" date="2014" name="BMC Genomics">
        <title>An improved genome release (version Mt4.0) for the model legume Medicago truncatula.</title>
        <authorList>
            <person name="Tang H."/>
            <person name="Krishnakumar V."/>
            <person name="Bidwell S."/>
            <person name="Rosen B."/>
            <person name="Chan A."/>
            <person name="Zhou S."/>
            <person name="Gentzbittel L."/>
            <person name="Childs K.L."/>
            <person name="Yandell M."/>
            <person name="Gundlach H."/>
            <person name="Mayer K.F."/>
            <person name="Schwartz D.C."/>
            <person name="Town C.D."/>
        </authorList>
    </citation>
    <scope>GENOME REANNOTATION</scope>
    <source>
        <strain evidence="2 3">cv. Jemalong A17</strain>
    </source>
</reference>
<organism evidence="1 3">
    <name type="scientific">Medicago truncatula</name>
    <name type="common">Barrel medic</name>
    <name type="synonym">Medicago tribuloides</name>
    <dbReference type="NCBI Taxonomy" id="3880"/>
    <lineage>
        <taxon>Eukaryota</taxon>
        <taxon>Viridiplantae</taxon>
        <taxon>Streptophyta</taxon>
        <taxon>Embryophyta</taxon>
        <taxon>Tracheophyta</taxon>
        <taxon>Spermatophyta</taxon>
        <taxon>Magnoliopsida</taxon>
        <taxon>eudicotyledons</taxon>
        <taxon>Gunneridae</taxon>
        <taxon>Pentapetalae</taxon>
        <taxon>rosids</taxon>
        <taxon>fabids</taxon>
        <taxon>Fabales</taxon>
        <taxon>Fabaceae</taxon>
        <taxon>Papilionoideae</taxon>
        <taxon>50 kb inversion clade</taxon>
        <taxon>NPAAA clade</taxon>
        <taxon>Hologalegina</taxon>
        <taxon>IRL clade</taxon>
        <taxon>Trifolieae</taxon>
        <taxon>Medicago</taxon>
    </lineage>
</organism>
<dbReference type="Proteomes" id="UP000002051">
    <property type="component" value="Unassembled WGS sequence"/>
</dbReference>
<dbReference type="AlphaFoldDB" id="G7L1M8"/>
<dbReference type="HOGENOM" id="CLU_1311803_0_0_1"/>
<sequence length="210" mass="24353">MPTTYSQDINNLHESIVALTFAFHDFKVNEDLHHKSFLKKFQNLHTIVIGIQQPFEVVMQPSDINNKLISLLESTEVNSSTQTLRNSDRLLASVLKMYRSNKINLSLEGLLQFLLDNNVKEEKKTPQDIVEKDDNGDTSYINGQYNMPNCIETLRDLKARRLLDGKEFSFALELIKDGKNRVIVDSLKYCMDDLATWILFNFKKDLKNFF</sequence>
<proteinExistence type="predicted"/>
<reference evidence="2" key="3">
    <citation type="submission" date="2015-04" db="UniProtKB">
        <authorList>
            <consortium name="EnsemblPlants"/>
        </authorList>
    </citation>
    <scope>IDENTIFICATION</scope>
    <source>
        <strain evidence="2">cv. Jemalong A17</strain>
    </source>
</reference>
<name>G7L1M8_MEDTR</name>
<dbReference type="EMBL" id="CM001223">
    <property type="protein sequence ID" value="AES80962.1"/>
    <property type="molecule type" value="Genomic_DNA"/>
</dbReference>
<evidence type="ECO:0000313" key="2">
    <source>
        <dbReference type="EnsemblPlants" id="AES80962"/>
    </source>
</evidence>
<reference evidence="1 3" key="1">
    <citation type="journal article" date="2011" name="Nature">
        <title>The Medicago genome provides insight into the evolution of rhizobial symbioses.</title>
        <authorList>
            <person name="Young N.D."/>
            <person name="Debelle F."/>
            <person name="Oldroyd G.E."/>
            <person name="Geurts R."/>
            <person name="Cannon S.B."/>
            <person name="Udvardi M.K."/>
            <person name="Benedito V.A."/>
            <person name="Mayer K.F."/>
            <person name="Gouzy J."/>
            <person name="Schoof H."/>
            <person name="Van de Peer Y."/>
            <person name="Proost S."/>
            <person name="Cook D.R."/>
            <person name="Meyers B.C."/>
            <person name="Spannagl M."/>
            <person name="Cheung F."/>
            <person name="De Mita S."/>
            <person name="Krishnakumar V."/>
            <person name="Gundlach H."/>
            <person name="Zhou S."/>
            <person name="Mudge J."/>
            <person name="Bharti A.K."/>
            <person name="Murray J.D."/>
            <person name="Naoumkina M.A."/>
            <person name="Rosen B."/>
            <person name="Silverstein K.A."/>
            <person name="Tang H."/>
            <person name="Rombauts S."/>
            <person name="Zhao P.X."/>
            <person name="Zhou P."/>
            <person name="Barbe V."/>
            <person name="Bardou P."/>
            <person name="Bechner M."/>
            <person name="Bellec A."/>
            <person name="Berger A."/>
            <person name="Berges H."/>
            <person name="Bidwell S."/>
            <person name="Bisseling T."/>
            <person name="Choisne N."/>
            <person name="Couloux A."/>
            <person name="Denny R."/>
            <person name="Deshpande S."/>
            <person name="Dai X."/>
            <person name="Doyle J.J."/>
            <person name="Dudez A.M."/>
            <person name="Farmer A.D."/>
            <person name="Fouteau S."/>
            <person name="Franken C."/>
            <person name="Gibelin C."/>
            <person name="Gish J."/>
            <person name="Goldstein S."/>
            <person name="Gonzalez A.J."/>
            <person name="Green P.J."/>
            <person name="Hallab A."/>
            <person name="Hartog M."/>
            <person name="Hua A."/>
            <person name="Humphray S.J."/>
            <person name="Jeong D.H."/>
            <person name="Jing Y."/>
            <person name="Jocker A."/>
            <person name="Kenton S.M."/>
            <person name="Kim D.J."/>
            <person name="Klee K."/>
            <person name="Lai H."/>
            <person name="Lang C."/>
            <person name="Lin S."/>
            <person name="Macmil S.L."/>
            <person name="Magdelenat G."/>
            <person name="Matthews L."/>
            <person name="McCorrison J."/>
            <person name="Monaghan E.L."/>
            <person name="Mun J.H."/>
            <person name="Najar F.Z."/>
            <person name="Nicholson C."/>
            <person name="Noirot C."/>
            <person name="O'Bleness M."/>
            <person name="Paule C.R."/>
            <person name="Poulain J."/>
            <person name="Prion F."/>
            <person name="Qin B."/>
            <person name="Qu C."/>
            <person name="Retzel E.F."/>
            <person name="Riddle C."/>
            <person name="Sallet E."/>
            <person name="Samain S."/>
            <person name="Samson N."/>
            <person name="Sanders I."/>
            <person name="Saurat O."/>
            <person name="Scarpelli C."/>
            <person name="Schiex T."/>
            <person name="Segurens B."/>
            <person name="Severin A.J."/>
            <person name="Sherrier D.J."/>
            <person name="Shi R."/>
            <person name="Sims S."/>
            <person name="Singer S.R."/>
            <person name="Sinharoy S."/>
            <person name="Sterck L."/>
            <person name="Viollet A."/>
            <person name="Wang B.B."/>
            <person name="Wang K."/>
            <person name="Wang M."/>
            <person name="Wang X."/>
            <person name="Warfsmann J."/>
            <person name="Weissenbach J."/>
            <person name="White D.D."/>
            <person name="White J.D."/>
            <person name="Wiley G.B."/>
            <person name="Wincker P."/>
            <person name="Xing Y."/>
            <person name="Yang L."/>
            <person name="Yao Z."/>
            <person name="Ying F."/>
            <person name="Zhai J."/>
            <person name="Zhou L."/>
            <person name="Zuber A."/>
            <person name="Denarie J."/>
            <person name="Dixon R.A."/>
            <person name="May G.D."/>
            <person name="Schwartz D.C."/>
            <person name="Rogers J."/>
            <person name="Quetier F."/>
            <person name="Town C.D."/>
            <person name="Roe B.A."/>
        </authorList>
    </citation>
    <scope>NUCLEOTIDE SEQUENCE [LARGE SCALE GENOMIC DNA]</scope>
    <source>
        <strain evidence="1">A17</strain>
        <strain evidence="2 3">cv. Jemalong A17</strain>
    </source>
</reference>